<keyword evidence="3" id="KW-1185">Reference proteome</keyword>
<dbReference type="OrthoDB" id="5380150at2"/>
<evidence type="ECO:0000256" key="1">
    <source>
        <dbReference type="SAM" id="MobiDB-lite"/>
    </source>
</evidence>
<proteinExistence type="predicted"/>
<sequence>MTATTPPTSLENEVYIGILSDINGDLDHLEIVSETMWKRGVEALVILGRLGLSAADRTWEATLDRINERLRAREQTLFIRDATTAAIEHGHLAEDGLCWLRTNIAQLPRGFRATLRFHATLATLDEAHSPGPVPEAGTDILIGPAGYNPLLPPARPPLDAQSTGRSGPLSENATEPTDPIARIHPKLYLGTHDDVTVEETVSTGEGPDASDTKVILLAQDDPMELSQGILFSRTSALTLFPRDDDTVTELTGGEAGLWVVRTWSSHYFFDLDRRTVARQPGTMASLTINDTTRRLRTIEACRVGQSGYWTMKSDGGYNDPTDFFWAVSTEIRWIKRVAAFDA</sequence>
<feature type="compositionally biased region" description="Polar residues" evidence="1">
    <location>
        <begin position="160"/>
        <end position="175"/>
    </location>
</feature>
<evidence type="ECO:0008006" key="4">
    <source>
        <dbReference type="Google" id="ProtNLM"/>
    </source>
</evidence>
<organism evidence="2 3">
    <name type="scientific">Homoserinimonas aerilata</name>
    <dbReference type="NCBI Taxonomy" id="1162970"/>
    <lineage>
        <taxon>Bacteria</taxon>
        <taxon>Bacillati</taxon>
        <taxon>Actinomycetota</taxon>
        <taxon>Actinomycetes</taxon>
        <taxon>Micrococcales</taxon>
        <taxon>Microbacteriaceae</taxon>
        <taxon>Homoserinimonas</taxon>
    </lineage>
</organism>
<reference evidence="2 3" key="1">
    <citation type="submission" date="2019-06" db="EMBL/GenBank/DDBJ databases">
        <title>Sequencing the genomes of 1000 actinobacteria strains.</title>
        <authorList>
            <person name="Klenk H.-P."/>
        </authorList>
    </citation>
    <scope>NUCLEOTIDE SEQUENCE [LARGE SCALE GENOMIC DNA]</scope>
    <source>
        <strain evidence="2 3">DSM 26477</strain>
    </source>
</reference>
<dbReference type="Proteomes" id="UP000317998">
    <property type="component" value="Unassembled WGS sequence"/>
</dbReference>
<name>A0A542YH22_9MICO</name>
<gene>
    <name evidence="2" type="ORF">FB562_0455</name>
</gene>
<protein>
    <recommendedName>
        <fullName evidence="4">Calcineurin-like phosphoesterase family protein</fullName>
    </recommendedName>
</protein>
<evidence type="ECO:0000313" key="3">
    <source>
        <dbReference type="Proteomes" id="UP000317998"/>
    </source>
</evidence>
<dbReference type="AlphaFoldDB" id="A0A542YH22"/>
<feature type="region of interest" description="Disordered" evidence="1">
    <location>
        <begin position="152"/>
        <end position="177"/>
    </location>
</feature>
<accession>A0A542YH22</accession>
<evidence type="ECO:0000313" key="2">
    <source>
        <dbReference type="EMBL" id="TQL47397.1"/>
    </source>
</evidence>
<dbReference type="RefSeq" id="WP_141879653.1">
    <property type="nucleotide sequence ID" value="NZ_VFOM01000001.1"/>
</dbReference>
<comment type="caution">
    <text evidence="2">The sequence shown here is derived from an EMBL/GenBank/DDBJ whole genome shotgun (WGS) entry which is preliminary data.</text>
</comment>
<dbReference type="EMBL" id="VFOM01000001">
    <property type="protein sequence ID" value="TQL47397.1"/>
    <property type="molecule type" value="Genomic_DNA"/>
</dbReference>